<dbReference type="RefSeq" id="WP_143056243.1">
    <property type="nucleotide sequence ID" value="NZ_FOHB01000005.1"/>
</dbReference>
<protein>
    <recommendedName>
        <fullName evidence="3">DUF222 domain-containing protein</fullName>
    </recommendedName>
</protein>
<keyword evidence="2" id="KW-1185">Reference proteome</keyword>
<reference evidence="2" key="1">
    <citation type="submission" date="2016-10" db="EMBL/GenBank/DDBJ databases">
        <authorList>
            <person name="Varghese N."/>
            <person name="Submissions S."/>
        </authorList>
    </citation>
    <scope>NUCLEOTIDE SEQUENCE [LARGE SCALE GENOMIC DNA]</scope>
    <source>
        <strain evidence="2">CGMCC 1.6963</strain>
    </source>
</reference>
<sequence length="247" mass="25363">MEGNQQRGGGQAGHCLSLAERRQRIAAAREALQGLGSVAWQAPSGGGADGLSGLMGEVDALGMACDASRVAVLREAMNRGVSDGGSAALTTAQWVRHHAPSTIAGGAAAIVSVATAFGKRVNAPVREAVEAGRLPVKSAAVVVSEADKLRPLLADGAEPHVLEGLIGMAEQHGPSGCRLLRDGLIAKYGRQDVLQDQQSMGKSFIRLSQPTDTGASTFEYRLTLDVEGKAILEAALGPLSAPKPVDG</sequence>
<accession>A0A1H9WRI3</accession>
<dbReference type="Proteomes" id="UP000199019">
    <property type="component" value="Unassembled WGS sequence"/>
</dbReference>
<evidence type="ECO:0008006" key="3">
    <source>
        <dbReference type="Google" id="ProtNLM"/>
    </source>
</evidence>
<gene>
    <name evidence="1" type="ORF">SAMN05216199_3150</name>
</gene>
<proteinExistence type="predicted"/>
<dbReference type="AlphaFoldDB" id="A0A1H9WRI3"/>
<dbReference type="EMBL" id="FOHB01000005">
    <property type="protein sequence ID" value="SES36540.1"/>
    <property type="molecule type" value="Genomic_DNA"/>
</dbReference>
<evidence type="ECO:0000313" key="2">
    <source>
        <dbReference type="Proteomes" id="UP000199019"/>
    </source>
</evidence>
<dbReference type="OrthoDB" id="5177627at2"/>
<name>A0A1H9WRI3_9MICO</name>
<feature type="non-terminal residue" evidence="1">
    <location>
        <position position="247"/>
    </location>
</feature>
<evidence type="ECO:0000313" key="1">
    <source>
        <dbReference type="EMBL" id="SES36540.1"/>
    </source>
</evidence>
<organism evidence="1 2">
    <name type="scientific">Pedococcus cremeus</name>
    <dbReference type="NCBI Taxonomy" id="587636"/>
    <lineage>
        <taxon>Bacteria</taxon>
        <taxon>Bacillati</taxon>
        <taxon>Actinomycetota</taxon>
        <taxon>Actinomycetes</taxon>
        <taxon>Micrococcales</taxon>
        <taxon>Intrasporangiaceae</taxon>
        <taxon>Pedococcus</taxon>
    </lineage>
</organism>